<accession>A0ABV5TQR6</accession>
<dbReference type="RefSeq" id="WP_386162278.1">
    <property type="nucleotide sequence ID" value="NZ_JBHMBS010000031.1"/>
</dbReference>
<evidence type="ECO:0000313" key="2">
    <source>
        <dbReference type="Proteomes" id="UP001589610"/>
    </source>
</evidence>
<keyword evidence="2" id="KW-1185">Reference proteome</keyword>
<name>A0ABV5TQR6_9ACTN</name>
<reference evidence="1 2" key="1">
    <citation type="submission" date="2024-09" db="EMBL/GenBank/DDBJ databases">
        <authorList>
            <person name="Sun Q."/>
            <person name="Mori K."/>
        </authorList>
    </citation>
    <scope>NUCLEOTIDE SEQUENCE [LARGE SCALE GENOMIC DNA]</scope>
    <source>
        <strain evidence="1 2">JCM 3028</strain>
    </source>
</reference>
<comment type="caution">
    <text evidence="1">The sequence shown here is derived from an EMBL/GenBank/DDBJ whole genome shotgun (WGS) entry which is preliminary data.</text>
</comment>
<dbReference type="Proteomes" id="UP001589610">
    <property type="component" value="Unassembled WGS sequence"/>
</dbReference>
<dbReference type="EMBL" id="JBHMBS010000031">
    <property type="protein sequence ID" value="MFB9681176.1"/>
    <property type="molecule type" value="Genomic_DNA"/>
</dbReference>
<organism evidence="1 2">
    <name type="scientific">Streptosporangium vulgare</name>
    <dbReference type="NCBI Taxonomy" id="46190"/>
    <lineage>
        <taxon>Bacteria</taxon>
        <taxon>Bacillati</taxon>
        <taxon>Actinomycetota</taxon>
        <taxon>Actinomycetes</taxon>
        <taxon>Streptosporangiales</taxon>
        <taxon>Streptosporangiaceae</taxon>
        <taxon>Streptosporangium</taxon>
    </lineage>
</organism>
<proteinExistence type="predicted"/>
<sequence length="119" mass="13049">MSENSTGPAEDPFAARDRLKAFVADRGLITDRLIEQFQAEYAPAEKTSAESARVQPGDVVMSEHTGRVWWVHGHPDIELSVTDIRGRCLAIPEAINVHGPLSILCRMTDHTPGAPPAHR</sequence>
<gene>
    <name evidence="1" type="ORF">ACFFRH_37350</name>
</gene>
<protein>
    <submittedName>
        <fullName evidence="1">Uncharacterized protein</fullName>
    </submittedName>
</protein>
<evidence type="ECO:0000313" key="1">
    <source>
        <dbReference type="EMBL" id="MFB9681176.1"/>
    </source>
</evidence>